<dbReference type="EMBL" id="OY731400">
    <property type="protein sequence ID" value="CAJ1942893.1"/>
    <property type="molecule type" value="Genomic_DNA"/>
</dbReference>
<evidence type="ECO:0000313" key="2">
    <source>
        <dbReference type="Proteomes" id="UP001189624"/>
    </source>
</evidence>
<accession>A0AA86VDU1</accession>
<keyword evidence="2" id="KW-1185">Reference proteome</keyword>
<organism evidence="1 2">
    <name type="scientific">Sphenostylis stenocarpa</name>
    <dbReference type="NCBI Taxonomy" id="92480"/>
    <lineage>
        <taxon>Eukaryota</taxon>
        <taxon>Viridiplantae</taxon>
        <taxon>Streptophyta</taxon>
        <taxon>Embryophyta</taxon>
        <taxon>Tracheophyta</taxon>
        <taxon>Spermatophyta</taxon>
        <taxon>Magnoliopsida</taxon>
        <taxon>eudicotyledons</taxon>
        <taxon>Gunneridae</taxon>
        <taxon>Pentapetalae</taxon>
        <taxon>rosids</taxon>
        <taxon>fabids</taxon>
        <taxon>Fabales</taxon>
        <taxon>Fabaceae</taxon>
        <taxon>Papilionoideae</taxon>
        <taxon>50 kb inversion clade</taxon>
        <taxon>NPAAA clade</taxon>
        <taxon>indigoferoid/millettioid clade</taxon>
        <taxon>Phaseoleae</taxon>
        <taxon>Sphenostylis</taxon>
    </lineage>
</organism>
<dbReference type="AlphaFoldDB" id="A0AA86VDU1"/>
<evidence type="ECO:0000313" key="1">
    <source>
        <dbReference type="EMBL" id="CAJ1942893.1"/>
    </source>
</evidence>
<gene>
    <name evidence="1" type="ORF">AYBTSS11_LOCUS11073</name>
</gene>
<dbReference type="Proteomes" id="UP001189624">
    <property type="component" value="Chromosome 3"/>
</dbReference>
<name>A0AA86VDU1_9FABA</name>
<proteinExistence type="predicted"/>
<reference evidence="1" key="1">
    <citation type="submission" date="2023-10" db="EMBL/GenBank/DDBJ databases">
        <authorList>
            <person name="Domelevo Entfellner J.-B."/>
        </authorList>
    </citation>
    <scope>NUCLEOTIDE SEQUENCE</scope>
</reference>
<sequence length="123" mass="14358">MWLRWKAKGCILSGGYVVSVLLLVQCLRAAIATTRSQWEKNNGHLLLFDLDPAATEVVRGAFALACLIIHFTEQDVLVLFSHIEANELFIYKQDNELHSFVRYNNLISKRKILETKRWERRRK</sequence>
<protein>
    <submittedName>
        <fullName evidence="1">Uncharacterized protein</fullName>
    </submittedName>
</protein>
<dbReference type="Gramene" id="rna-AYBTSS11_LOCUS11073">
    <property type="protein sequence ID" value="CAJ1942893.1"/>
    <property type="gene ID" value="gene-AYBTSS11_LOCUS11073"/>
</dbReference>